<dbReference type="Proteomes" id="UP000618382">
    <property type="component" value="Unassembled WGS sequence"/>
</dbReference>
<organism evidence="2 3">
    <name type="scientific">Cellulomonas oligotrophica</name>
    <dbReference type="NCBI Taxonomy" id="931536"/>
    <lineage>
        <taxon>Bacteria</taxon>
        <taxon>Bacillati</taxon>
        <taxon>Actinomycetota</taxon>
        <taxon>Actinomycetes</taxon>
        <taxon>Micrococcales</taxon>
        <taxon>Cellulomonadaceae</taxon>
        <taxon>Cellulomonas</taxon>
    </lineage>
</organism>
<reference evidence="2 3" key="1">
    <citation type="submission" date="2020-07" db="EMBL/GenBank/DDBJ databases">
        <title>Sequencing the genomes of 1000 actinobacteria strains.</title>
        <authorList>
            <person name="Klenk H.-P."/>
        </authorList>
    </citation>
    <scope>NUCLEOTIDE SEQUENCE [LARGE SCALE GENOMIC DNA]</scope>
    <source>
        <strain evidence="2 3">DSM 24482</strain>
    </source>
</reference>
<reference evidence="1 4" key="2">
    <citation type="submission" date="2021-01" db="EMBL/GenBank/DDBJ databases">
        <title>Whole genome shotgun sequence of Cellulomonas oligotrophica NBRC 109435.</title>
        <authorList>
            <person name="Komaki H."/>
            <person name="Tamura T."/>
        </authorList>
    </citation>
    <scope>NUCLEOTIDE SEQUENCE [LARGE SCALE GENOMIC DNA]</scope>
    <source>
        <strain evidence="1 4">NBRC 109435</strain>
    </source>
</reference>
<comment type="caution">
    <text evidence="2">The sequence shown here is derived from an EMBL/GenBank/DDBJ whole genome shotgun (WGS) entry which is preliminary data.</text>
</comment>
<dbReference type="EMBL" id="BONN01000008">
    <property type="protein sequence ID" value="GIG33616.1"/>
    <property type="molecule type" value="Genomic_DNA"/>
</dbReference>
<dbReference type="AlphaFoldDB" id="A0A7Y9FIY6"/>
<dbReference type="Proteomes" id="UP000577956">
    <property type="component" value="Unassembled WGS sequence"/>
</dbReference>
<keyword evidence="4" id="KW-1185">Reference proteome</keyword>
<protein>
    <submittedName>
        <fullName evidence="2">Uncharacterized protein</fullName>
    </submittedName>
</protein>
<dbReference type="EMBL" id="JACCBK010000001">
    <property type="protein sequence ID" value="NYD88109.1"/>
    <property type="molecule type" value="Genomic_DNA"/>
</dbReference>
<gene>
    <name evidence="2" type="ORF">BKA21_003658</name>
    <name evidence="1" type="ORF">Col01nite_27750</name>
</gene>
<evidence type="ECO:0000313" key="3">
    <source>
        <dbReference type="Proteomes" id="UP000577956"/>
    </source>
</evidence>
<sequence>MVVVLIVIVLALLAAAGVVLLASTAATPGGDGSAWESFRRGWRSRRHPDADQLDAARAAAVEPVDLSLAQFLRETAEVGDAYLNVDELADDLQRARDRAVRPLKARRSA</sequence>
<name>A0A7Y9FIY6_9CELL</name>
<evidence type="ECO:0000313" key="1">
    <source>
        <dbReference type="EMBL" id="GIG33616.1"/>
    </source>
</evidence>
<accession>A0A7Y9FIY6</accession>
<proteinExistence type="predicted"/>
<evidence type="ECO:0000313" key="4">
    <source>
        <dbReference type="Proteomes" id="UP000618382"/>
    </source>
</evidence>
<evidence type="ECO:0000313" key="2">
    <source>
        <dbReference type="EMBL" id="NYD88109.1"/>
    </source>
</evidence>
<dbReference type="RefSeq" id="WP_140460416.1">
    <property type="nucleotide sequence ID" value="NZ_BAABFI010000006.1"/>
</dbReference>